<evidence type="ECO:0000313" key="9">
    <source>
        <dbReference type="Proteomes" id="UP000515292"/>
    </source>
</evidence>
<accession>A0A7G5IEG8</accession>
<keyword evidence="3" id="KW-0479">Metal-binding</keyword>
<keyword evidence="6" id="KW-0411">Iron-sulfur</keyword>
<dbReference type="Proteomes" id="UP000515292">
    <property type="component" value="Chromosome"/>
</dbReference>
<feature type="domain" description="Rieske" evidence="7">
    <location>
        <begin position="62"/>
        <end position="169"/>
    </location>
</feature>
<evidence type="ECO:0000313" key="8">
    <source>
        <dbReference type="EMBL" id="QMW21760.1"/>
    </source>
</evidence>
<organism evidence="8 9">
    <name type="scientific">Sandaracinobacteroides saxicola</name>
    <dbReference type="NCBI Taxonomy" id="2759707"/>
    <lineage>
        <taxon>Bacteria</taxon>
        <taxon>Pseudomonadati</taxon>
        <taxon>Pseudomonadota</taxon>
        <taxon>Alphaproteobacteria</taxon>
        <taxon>Sphingomonadales</taxon>
        <taxon>Sphingosinicellaceae</taxon>
        <taxon>Sandaracinobacteroides</taxon>
    </lineage>
</organism>
<keyword evidence="8" id="KW-0223">Dioxygenase</keyword>
<dbReference type="PANTHER" id="PTHR43756:SF5">
    <property type="entry name" value="CHOLINE MONOOXYGENASE, CHLOROPLASTIC"/>
    <property type="match status" value="1"/>
</dbReference>
<reference evidence="8 9" key="1">
    <citation type="submission" date="2020-07" db="EMBL/GenBank/DDBJ databases">
        <title>Complete genome sequence for Sandaracinobacter sp. M6.</title>
        <authorList>
            <person name="Tang Y."/>
            <person name="Liu Q."/>
            <person name="Guo Z."/>
            <person name="Lei P."/>
            <person name="Huang B."/>
        </authorList>
    </citation>
    <scope>NUCLEOTIDE SEQUENCE [LARGE SCALE GENOMIC DNA]</scope>
    <source>
        <strain evidence="8 9">M6</strain>
    </source>
</reference>
<dbReference type="GO" id="GO:0051213">
    <property type="term" value="F:dioxygenase activity"/>
    <property type="evidence" value="ECO:0007669"/>
    <property type="project" value="UniProtKB-KW"/>
</dbReference>
<dbReference type="PRINTS" id="PR00090">
    <property type="entry name" value="RNGDIOXGNASE"/>
</dbReference>
<evidence type="ECO:0000256" key="3">
    <source>
        <dbReference type="ARBA" id="ARBA00022723"/>
    </source>
</evidence>
<dbReference type="InterPro" id="IPR017941">
    <property type="entry name" value="Rieske_2Fe-2S"/>
</dbReference>
<dbReference type="PROSITE" id="PS51296">
    <property type="entry name" value="RIESKE"/>
    <property type="match status" value="1"/>
</dbReference>
<gene>
    <name evidence="8" type="ORF">H3309_10135</name>
</gene>
<dbReference type="InterPro" id="IPR001663">
    <property type="entry name" value="Rng_hydr_dOase-A"/>
</dbReference>
<dbReference type="EMBL" id="CP059851">
    <property type="protein sequence ID" value="QMW21760.1"/>
    <property type="molecule type" value="Genomic_DNA"/>
</dbReference>
<keyword evidence="9" id="KW-1185">Reference proteome</keyword>
<dbReference type="RefSeq" id="WP_182294606.1">
    <property type="nucleotide sequence ID" value="NZ_CP059851.1"/>
</dbReference>
<dbReference type="Pfam" id="PF00355">
    <property type="entry name" value="Rieske"/>
    <property type="match status" value="1"/>
</dbReference>
<dbReference type="InterPro" id="IPR036922">
    <property type="entry name" value="Rieske_2Fe-2S_sf"/>
</dbReference>
<dbReference type="InterPro" id="IPR015879">
    <property type="entry name" value="Ring_hydroxy_dOase_asu_C_dom"/>
</dbReference>
<evidence type="ECO:0000259" key="7">
    <source>
        <dbReference type="PROSITE" id="PS51296"/>
    </source>
</evidence>
<evidence type="ECO:0000256" key="4">
    <source>
        <dbReference type="ARBA" id="ARBA00023002"/>
    </source>
</evidence>
<evidence type="ECO:0000256" key="5">
    <source>
        <dbReference type="ARBA" id="ARBA00023004"/>
    </source>
</evidence>
<dbReference type="KEGG" id="sand:H3309_10135"/>
<dbReference type="AlphaFoldDB" id="A0A7G5IEG8"/>
<dbReference type="GO" id="GO:0051537">
    <property type="term" value="F:2 iron, 2 sulfur cluster binding"/>
    <property type="evidence" value="ECO:0007669"/>
    <property type="project" value="UniProtKB-KW"/>
</dbReference>
<evidence type="ECO:0000256" key="1">
    <source>
        <dbReference type="ARBA" id="ARBA00001962"/>
    </source>
</evidence>
<dbReference type="SUPFAM" id="SSF55961">
    <property type="entry name" value="Bet v1-like"/>
    <property type="match status" value="1"/>
</dbReference>
<dbReference type="Gene3D" id="3.90.380.10">
    <property type="entry name" value="Naphthalene 1,2-dioxygenase Alpha Subunit, Chain A, domain 1"/>
    <property type="match status" value="1"/>
</dbReference>
<sequence>MRPAGAPAPDVQGMLNAETRPVPPVLRETGDAVVAPATIDRTRYTDPGFAARERQQLWSRCWQMACREEDIPETGDYILYQAGDTSLIVVRTAPNAIHAHVNACLHRGRLLREADGHAHEFRCPFHGFTWALDGRCQALVNGWDFAHVDPAAFTLPQVAVGRWGGFIFVNPSPAPEAFETFLELLPAHYATRGWSLADRVKTVHVRKHHRCNWKVALEAFIESFHVTETHRTAAPYLADANTQYDVWRDGRHTRMISPRGLASPNLPAMTDEAVFRASLRPALGDGADSVPFPAGSSARAAMGDLRRRALLADGLDVADATDCELLDTIQYHVFPNLVIWAGWGSYLVYRFLPDGDDPGRCTMEIMFVVPHAPGKTPAVAREPTIVGADQSHRVAAELGGFAAVFDEDQSNLAALQKGLKTMRTAGPNTGLYQEARIRHFHAMLDRFMAA</sequence>
<comment type="cofactor">
    <cofactor evidence="1">
        <name>Fe cation</name>
        <dbReference type="ChEBI" id="CHEBI:24875"/>
    </cofactor>
</comment>
<proteinExistence type="predicted"/>
<protein>
    <submittedName>
        <fullName evidence="8">Aromatic ring-hydroxylating dioxygenase subunit alpha</fullName>
    </submittedName>
</protein>
<dbReference type="SUPFAM" id="SSF50022">
    <property type="entry name" value="ISP domain"/>
    <property type="match status" value="1"/>
</dbReference>
<keyword evidence="5" id="KW-0408">Iron</keyword>
<name>A0A7G5IEG8_9SPHN</name>
<dbReference type="CDD" id="cd03469">
    <property type="entry name" value="Rieske_RO_Alpha_N"/>
    <property type="match status" value="1"/>
</dbReference>
<dbReference type="GO" id="GO:0005506">
    <property type="term" value="F:iron ion binding"/>
    <property type="evidence" value="ECO:0007669"/>
    <property type="project" value="InterPro"/>
</dbReference>
<keyword evidence="4" id="KW-0560">Oxidoreductase</keyword>
<dbReference type="Gene3D" id="2.102.10.10">
    <property type="entry name" value="Rieske [2Fe-2S] iron-sulphur domain"/>
    <property type="match status" value="1"/>
</dbReference>
<dbReference type="CDD" id="cd08882">
    <property type="entry name" value="RHO_alpha_C_MupW-like"/>
    <property type="match status" value="1"/>
</dbReference>
<dbReference type="Pfam" id="PF00848">
    <property type="entry name" value="Ring_hydroxyl_A"/>
    <property type="match status" value="1"/>
</dbReference>
<evidence type="ECO:0000256" key="6">
    <source>
        <dbReference type="ARBA" id="ARBA00023014"/>
    </source>
</evidence>
<dbReference type="PANTHER" id="PTHR43756">
    <property type="entry name" value="CHOLINE MONOOXYGENASE, CHLOROPLASTIC"/>
    <property type="match status" value="1"/>
</dbReference>
<keyword evidence="2" id="KW-0001">2Fe-2S</keyword>
<evidence type="ECO:0000256" key="2">
    <source>
        <dbReference type="ARBA" id="ARBA00022714"/>
    </source>
</evidence>